<reference evidence="3" key="1">
    <citation type="submission" date="2016-06" db="UniProtKB">
        <authorList>
            <consortium name="WormBaseParasite"/>
        </authorList>
    </citation>
    <scope>IDENTIFICATION</scope>
</reference>
<keyword evidence="2" id="KW-1185">Reference proteome</keyword>
<organism evidence="2 3">
    <name type="scientific">Toxocara canis</name>
    <name type="common">Canine roundworm</name>
    <dbReference type="NCBI Taxonomy" id="6265"/>
    <lineage>
        <taxon>Eukaryota</taxon>
        <taxon>Metazoa</taxon>
        <taxon>Ecdysozoa</taxon>
        <taxon>Nematoda</taxon>
        <taxon>Chromadorea</taxon>
        <taxon>Rhabditida</taxon>
        <taxon>Spirurina</taxon>
        <taxon>Ascaridomorpha</taxon>
        <taxon>Ascaridoidea</taxon>
        <taxon>Toxocaridae</taxon>
        <taxon>Toxocara</taxon>
    </lineage>
</organism>
<dbReference type="WBParaSite" id="TCNE_0001982901-mRNA-1">
    <property type="protein sequence ID" value="TCNE_0001982901-mRNA-1"/>
    <property type="gene ID" value="TCNE_0001982901"/>
</dbReference>
<protein>
    <submittedName>
        <fullName evidence="3">Nucleoside-diphosphate kinase</fullName>
    </submittedName>
</protein>
<dbReference type="Proteomes" id="UP000050794">
    <property type="component" value="Unassembled WGS sequence"/>
</dbReference>
<dbReference type="AlphaFoldDB" id="A0A183VGF5"/>
<gene>
    <name evidence="1" type="ORF">TCNE_LOCUS19825</name>
</gene>
<reference evidence="1 2" key="2">
    <citation type="submission" date="2018-11" db="EMBL/GenBank/DDBJ databases">
        <authorList>
            <consortium name="Pathogen Informatics"/>
        </authorList>
    </citation>
    <scope>NUCLEOTIDE SEQUENCE [LARGE SCALE GENOMIC DNA]</scope>
</reference>
<evidence type="ECO:0000313" key="1">
    <source>
        <dbReference type="EMBL" id="VDM51146.1"/>
    </source>
</evidence>
<evidence type="ECO:0000313" key="2">
    <source>
        <dbReference type="Proteomes" id="UP000050794"/>
    </source>
</evidence>
<sequence length="123" mass="13763">MFNIDPIAFGGMFVLSPEICQEEPALVFDQISYFLENYFHKYLRPSYFAAKLALNAKLGWTIGSSEMCMFGSLDDDYIVSSEKREVFGELGSVGVVDDVVFTFANNPSAVRSYGLNDFISHVC</sequence>
<dbReference type="EMBL" id="UYWY01027569">
    <property type="protein sequence ID" value="VDM51146.1"/>
    <property type="molecule type" value="Genomic_DNA"/>
</dbReference>
<name>A0A183VGF5_TOXCA</name>
<proteinExistence type="predicted"/>
<evidence type="ECO:0000313" key="3">
    <source>
        <dbReference type="WBParaSite" id="TCNE_0001982901-mRNA-1"/>
    </source>
</evidence>
<accession>A0A183VGF5</accession>